<evidence type="ECO:0008006" key="6">
    <source>
        <dbReference type="Google" id="ProtNLM"/>
    </source>
</evidence>
<accession>U2YN78</accession>
<gene>
    <name evidence="4" type="ORF">NT2_08_00420</name>
</gene>
<dbReference type="InterPro" id="IPR029069">
    <property type="entry name" value="HotDog_dom_sf"/>
</dbReference>
<dbReference type="Pfam" id="PF01796">
    <property type="entry name" value="OB_ChsH2_C"/>
    <property type="match status" value="1"/>
</dbReference>
<dbReference type="EMBL" id="BASZ01000008">
    <property type="protein sequence ID" value="GAD50255.1"/>
    <property type="molecule type" value="Genomic_DNA"/>
</dbReference>
<dbReference type="Gene3D" id="3.10.129.10">
    <property type="entry name" value="Hotdog Thioesterase"/>
    <property type="match status" value="1"/>
</dbReference>
<dbReference type="Pfam" id="PF12172">
    <property type="entry name" value="zf-ChsH2"/>
    <property type="match status" value="1"/>
</dbReference>
<keyword evidence="5" id="KW-1185">Reference proteome</keyword>
<name>U2YN78_9SPHN</name>
<dbReference type="InterPro" id="IPR052513">
    <property type="entry name" value="Thioester_dehydratase-like"/>
</dbReference>
<dbReference type="InterPro" id="IPR012340">
    <property type="entry name" value="NA-bd_OB-fold"/>
</dbReference>
<dbReference type="Gene3D" id="6.10.30.10">
    <property type="match status" value="1"/>
</dbReference>
<protein>
    <recommendedName>
        <fullName evidence="6">DUF35 domain-containing protein</fullName>
    </recommendedName>
</protein>
<dbReference type="KEGG" id="ntd:EGO55_03120"/>
<dbReference type="InterPro" id="IPR039569">
    <property type="entry name" value="FAS1-like_DH_region"/>
</dbReference>
<dbReference type="PANTHER" id="PTHR34075">
    <property type="entry name" value="BLR3430 PROTEIN"/>
    <property type="match status" value="1"/>
</dbReference>
<organism evidence="4 5">
    <name type="scientific">Caenibius tardaugens NBRC 16725</name>
    <dbReference type="NCBI Taxonomy" id="1219035"/>
    <lineage>
        <taxon>Bacteria</taxon>
        <taxon>Pseudomonadati</taxon>
        <taxon>Pseudomonadota</taxon>
        <taxon>Alphaproteobacteria</taxon>
        <taxon>Sphingomonadales</taxon>
        <taxon>Erythrobacteraceae</taxon>
        <taxon>Caenibius</taxon>
    </lineage>
</organism>
<dbReference type="InterPro" id="IPR002878">
    <property type="entry name" value="ChsH2_C"/>
</dbReference>
<proteinExistence type="predicted"/>
<dbReference type="Proteomes" id="UP000016568">
    <property type="component" value="Unassembled WGS sequence"/>
</dbReference>
<sequence>MNDTSDLYSRAREWVGREATSPVTARDPVNIPMIRRWCEAMGETNPIFVDDEAARAMGFDSAVSPPAMLEVWTMSPYRSGGRLEEESIPVLNIFDQAGYIGVVATNIEQEYDRYLVEGDRVSYVAVVDDVSEEKRTGLGIGHFVTIRYEFTDQNGEPVGRMLFRILKFKPNLAQAPAPAADTAKPEFPHPRPAVTHDNAHYWEGIARREFLIQKCSSCGHLRHPPGPGCPVCHSLEWETVKASGKGTLYSHVTMHQPRLPGFEYPLPVLLVELEEGVRVVVNGIDLPADKLEIGMPLELDFVEIEPGYVLPGFRPARAGG</sequence>
<dbReference type="AlphaFoldDB" id="U2YN78"/>
<dbReference type="RefSeq" id="WP_021691073.1">
    <property type="nucleotide sequence ID" value="NZ_BASZ01000008.1"/>
</dbReference>
<dbReference type="SUPFAM" id="SSF50249">
    <property type="entry name" value="Nucleic acid-binding proteins"/>
    <property type="match status" value="1"/>
</dbReference>
<evidence type="ECO:0000313" key="5">
    <source>
        <dbReference type="Proteomes" id="UP000016568"/>
    </source>
</evidence>
<feature type="domain" description="ChsH2 rubredoxin-like zinc ribbon" evidence="2">
    <location>
        <begin position="202"/>
        <end position="238"/>
    </location>
</feature>
<dbReference type="InterPro" id="IPR022002">
    <property type="entry name" value="ChsH2_Znr"/>
</dbReference>
<feature type="domain" description="FAS1-like dehydratase" evidence="3">
    <location>
        <begin position="14"/>
        <end position="158"/>
    </location>
</feature>
<reference evidence="4 5" key="1">
    <citation type="submission" date="2013-09" db="EMBL/GenBank/DDBJ databases">
        <title>Whole genome shotgun sequence of Novosphingobium tardaugens NBRC 16725.</title>
        <authorList>
            <person name="Isaki S."/>
            <person name="Hosoyama A."/>
            <person name="Tsuchikane K."/>
            <person name="Katsumata H."/>
            <person name="Ando Y."/>
            <person name="Yamazaki S."/>
            <person name="Fujita N."/>
        </authorList>
    </citation>
    <scope>NUCLEOTIDE SEQUENCE [LARGE SCALE GENOMIC DNA]</scope>
    <source>
        <strain evidence="4 5">NBRC 16725</strain>
    </source>
</reference>
<comment type="caution">
    <text evidence="4">The sequence shown here is derived from an EMBL/GenBank/DDBJ whole genome shotgun (WGS) entry which is preliminary data.</text>
</comment>
<dbReference type="eggNOG" id="COG1545">
    <property type="taxonomic scope" value="Bacteria"/>
</dbReference>
<dbReference type="SUPFAM" id="SSF54637">
    <property type="entry name" value="Thioesterase/thiol ester dehydrase-isomerase"/>
    <property type="match status" value="1"/>
</dbReference>
<dbReference type="Pfam" id="PF13452">
    <property type="entry name" value="FAS1_DH_region"/>
    <property type="match status" value="1"/>
</dbReference>
<feature type="domain" description="ChsH2 C-terminal OB-fold" evidence="1">
    <location>
        <begin position="240"/>
        <end position="301"/>
    </location>
</feature>
<dbReference type="PANTHER" id="PTHR34075:SF5">
    <property type="entry name" value="BLR3430 PROTEIN"/>
    <property type="match status" value="1"/>
</dbReference>
<evidence type="ECO:0000259" key="3">
    <source>
        <dbReference type="Pfam" id="PF13452"/>
    </source>
</evidence>
<dbReference type="CDD" id="cd03441">
    <property type="entry name" value="R_hydratase_like"/>
    <property type="match status" value="1"/>
</dbReference>
<dbReference type="OrthoDB" id="7210118at2"/>
<evidence type="ECO:0000313" key="4">
    <source>
        <dbReference type="EMBL" id="GAD50255.1"/>
    </source>
</evidence>
<evidence type="ECO:0000259" key="1">
    <source>
        <dbReference type="Pfam" id="PF01796"/>
    </source>
</evidence>
<evidence type="ECO:0000259" key="2">
    <source>
        <dbReference type="Pfam" id="PF12172"/>
    </source>
</evidence>